<dbReference type="Proteomes" id="UP000026922">
    <property type="component" value="Unassembled WGS sequence"/>
</dbReference>
<proteinExistence type="predicted"/>
<evidence type="ECO:0000313" key="3">
    <source>
        <dbReference type="Proteomes" id="UP000026922"/>
    </source>
</evidence>
<name>A0A061JGT6_9PROT</name>
<gene>
    <name evidence="2" type="ORF">K737_301093</name>
</gene>
<accession>A0A061JGT6</accession>
<feature type="domain" description="Transposase InsH N-terminal" evidence="1">
    <location>
        <begin position="15"/>
        <end position="79"/>
    </location>
</feature>
<dbReference type="AlphaFoldDB" id="A0A061JGT6"/>
<dbReference type="Pfam" id="PF05598">
    <property type="entry name" value="DUF772"/>
    <property type="match status" value="1"/>
</dbReference>
<protein>
    <recommendedName>
        <fullName evidence="1">Transposase InsH N-terminal domain-containing protein</fullName>
    </recommendedName>
</protein>
<sequence>MEKGINKQLSFGESNVEDLVRKDHPYRTILRIVDFSGLTRGISSLLNRKYGRPGYNVESGFKCLILQWIEDLSDRELERIFAREQC</sequence>
<evidence type="ECO:0000259" key="1">
    <source>
        <dbReference type="Pfam" id="PF05598"/>
    </source>
</evidence>
<organism evidence="2 3">
    <name type="scientific">Holospora undulata HU1</name>
    <dbReference type="NCBI Taxonomy" id="1321371"/>
    <lineage>
        <taxon>Bacteria</taxon>
        <taxon>Pseudomonadati</taxon>
        <taxon>Pseudomonadota</taxon>
        <taxon>Alphaproteobacteria</taxon>
        <taxon>Holosporales</taxon>
        <taxon>Holosporaceae</taxon>
        <taxon>Holospora</taxon>
    </lineage>
</organism>
<dbReference type="InterPro" id="IPR008490">
    <property type="entry name" value="Transposase_InsH_N"/>
</dbReference>
<dbReference type="EMBL" id="ARPM03000192">
    <property type="protein sequence ID" value="ETZ04477.1"/>
    <property type="molecule type" value="Genomic_DNA"/>
</dbReference>
<dbReference type="RefSeq" id="WP_023490969.1">
    <property type="nucleotide sequence ID" value="NZ_ARPM03000192.1"/>
</dbReference>
<evidence type="ECO:0000313" key="2">
    <source>
        <dbReference type="EMBL" id="ETZ04477.1"/>
    </source>
</evidence>
<keyword evidence="3" id="KW-1185">Reference proteome</keyword>
<comment type="caution">
    <text evidence="2">The sequence shown here is derived from an EMBL/GenBank/DDBJ whole genome shotgun (WGS) entry which is preliminary data.</text>
</comment>
<reference evidence="2 3" key="1">
    <citation type="journal article" date="2013" name="Genome Announc.">
        <title>Draft Genome Sequence of Holospora undulata Strain HU1, a Micronucleus-Specific Symbiont of the Ciliate Paramecium caudatum.</title>
        <authorList>
            <person name="Dohra H."/>
            <person name="Suzuki H."/>
            <person name="Suzuki T."/>
            <person name="Tanaka K."/>
            <person name="Fujishima M."/>
        </authorList>
    </citation>
    <scope>NUCLEOTIDE SEQUENCE [LARGE SCALE GENOMIC DNA]</scope>
    <source>
        <strain evidence="2 3">HU1</strain>
    </source>
</reference>